<protein>
    <submittedName>
        <fullName evidence="1">Uncharacterized protein</fullName>
    </submittedName>
</protein>
<dbReference type="AlphaFoldDB" id="A0A6A3NKQ4"/>
<name>A0A6A3NKQ4_9STRA</name>
<keyword evidence="5" id="KW-1185">Reference proteome</keyword>
<accession>A0A6A3NKQ4</accession>
<evidence type="ECO:0000313" key="1">
    <source>
        <dbReference type="EMBL" id="KAE9046101.1"/>
    </source>
</evidence>
<dbReference type="Proteomes" id="UP000429607">
    <property type="component" value="Unassembled WGS sequence"/>
</dbReference>
<gene>
    <name evidence="2" type="ORF">PR001_g1737</name>
    <name evidence="1" type="ORF">PR002_g1848</name>
    <name evidence="3" type="ORF">PR003_g1789</name>
</gene>
<dbReference type="Proteomes" id="UP000434957">
    <property type="component" value="Unassembled WGS sequence"/>
</dbReference>
<evidence type="ECO:0000313" key="3">
    <source>
        <dbReference type="EMBL" id="KAE9357435.1"/>
    </source>
</evidence>
<dbReference type="EMBL" id="QXFU01000057">
    <property type="protein sequence ID" value="KAE9046101.1"/>
    <property type="molecule type" value="Genomic_DNA"/>
</dbReference>
<proteinExistence type="predicted"/>
<dbReference type="EMBL" id="QXFT01000052">
    <property type="protein sequence ID" value="KAE9357435.1"/>
    <property type="molecule type" value="Genomic_DNA"/>
</dbReference>
<evidence type="ECO:0000313" key="5">
    <source>
        <dbReference type="Proteomes" id="UP000434957"/>
    </source>
</evidence>
<comment type="caution">
    <text evidence="1">The sequence shown here is derived from an EMBL/GenBank/DDBJ whole genome shotgun (WGS) entry which is preliminary data.</text>
</comment>
<sequence>MSRSPPTKKMKNWAGRAVLILLCLRKIAHLLRLLRSRSISTRYTVYSVQYFEVAA</sequence>
<evidence type="ECO:0000313" key="6">
    <source>
        <dbReference type="Proteomes" id="UP000435112"/>
    </source>
</evidence>
<evidence type="ECO:0000313" key="2">
    <source>
        <dbReference type="EMBL" id="KAE9051130.1"/>
    </source>
</evidence>
<dbReference type="Proteomes" id="UP000435112">
    <property type="component" value="Unassembled WGS sequence"/>
</dbReference>
<evidence type="ECO:0000313" key="4">
    <source>
        <dbReference type="Proteomes" id="UP000429607"/>
    </source>
</evidence>
<dbReference type="EMBL" id="QXFV01000056">
    <property type="protein sequence ID" value="KAE9051130.1"/>
    <property type="molecule type" value="Genomic_DNA"/>
</dbReference>
<reference evidence="4 6" key="1">
    <citation type="submission" date="2018-09" db="EMBL/GenBank/DDBJ databases">
        <title>Genomic investigation of the strawberry pathogen Phytophthora fragariae indicates pathogenicity is determined by transcriptional variation in three key races.</title>
        <authorList>
            <person name="Adams T.M."/>
            <person name="Armitage A.D."/>
            <person name="Sobczyk M.K."/>
            <person name="Bates H.J."/>
            <person name="Dunwell J.M."/>
            <person name="Nellist C.F."/>
            <person name="Harrison R.J."/>
        </authorList>
    </citation>
    <scope>NUCLEOTIDE SEQUENCE [LARGE SCALE GENOMIC DNA]</scope>
    <source>
        <strain evidence="2 4">SCRP249</strain>
        <strain evidence="1 6">SCRP324</strain>
        <strain evidence="3 5">SCRP333</strain>
    </source>
</reference>
<organism evidence="1 6">
    <name type="scientific">Phytophthora rubi</name>
    <dbReference type="NCBI Taxonomy" id="129364"/>
    <lineage>
        <taxon>Eukaryota</taxon>
        <taxon>Sar</taxon>
        <taxon>Stramenopiles</taxon>
        <taxon>Oomycota</taxon>
        <taxon>Peronosporomycetes</taxon>
        <taxon>Peronosporales</taxon>
        <taxon>Peronosporaceae</taxon>
        <taxon>Phytophthora</taxon>
    </lineage>
</organism>